<proteinExistence type="predicted"/>
<sequence length="918" mass="103731">MEFPETLLVEAESGLLVREVQEEIAKRMRCPPKHENSVMQFNMGEGKSSVVVPIIAAYLTQGDLFVRVIVAKSQSRQMFQMLVAKLGGLLNRRIYHMPFSRALKLSPSEADAIGKMLQECRDNRGILLVQPEYILSFKLMGIECLLSGQPDVARSLLRTQRFFDTHSRDIVDESDENFSVKFELVYTMDVDAVEKENFFTETTKGPLLLLRGLIAGGVLSFALKSKRWRVNYGIDSSRKPKTQLAVPYRSKDSPSPRSEFSHPDVVITLTSLTYYYGGLDDQDLFDTFAHLEKSDQSDVEYGIWVRSARALPEAFQHLTGINIKDCHQCIAEIFPSLRYSKGAIDYFLSHVVFPKAMKEFPSKLSASGWDLGAVKSHPTTGFSGTNDSRQVLPLSVHYLDSEKQNHTNALVLAYLLQDENSVKLLPSQADAEHLLEIVDAMELPTRVILDAGAQILELSNFQVAETWLRISNSNGIKAKAAIFFNDNEELSVLDHNGCVERLQTSPFSKHLEECLVYLDQAHTRGTDLRMPKHYRAAVTLGANLTKDALVQACMRMRKLGKGQSIVFCIPEEIQTKILQCISKSCSTEIEVSDLLAWAIAETWADMRRNIPLWAAQGHRYEDHKGYLNGAETTTQQRFKKSKRESSPEIEEEREVQRPAPMEAEKHELHPDLVRLVDAGIFSARSDAFIPAFQALKSTSAAKHFDLERFPKDLLMTADFERTVKHPQGVMSDLYVSDSYLRPVQWILSIATGYEPSADWCLVILSPFEAEQLVAKVRKSKLVTLHLYSPRPNQSYGPLDTLDLYCVGREFSADSLSLLRSQIVQLNLFAGQLYFQSHAEYVELCRYLGLAWKTPSEGQRLQVDGFIVPPAGVWCLNESPVRFLKDYMKTRREGEDMEKTHLGKVLEGGLLEKCEIDSE</sequence>
<reference evidence="1 2" key="1">
    <citation type="journal article" date="2019" name="bioRxiv">
        <title>Genomics, evolutionary history and diagnostics of the Alternaria alternata species group including apple and Asian pear pathotypes.</title>
        <authorList>
            <person name="Armitage A.D."/>
            <person name="Cockerton H.M."/>
            <person name="Sreenivasaprasad S."/>
            <person name="Woodhall J.W."/>
            <person name="Lane C.R."/>
            <person name="Harrison R.J."/>
            <person name="Clarkson J.P."/>
        </authorList>
    </citation>
    <scope>NUCLEOTIDE SEQUENCE [LARGE SCALE GENOMIC DNA]</scope>
    <source>
        <strain evidence="1 2">FERA 650</strain>
    </source>
</reference>
<evidence type="ECO:0000313" key="2">
    <source>
        <dbReference type="Proteomes" id="UP000293547"/>
    </source>
</evidence>
<accession>A0ACB6F6K9</accession>
<name>A0ACB6F6K9_9PLEO</name>
<evidence type="ECO:0000313" key="1">
    <source>
        <dbReference type="EMBL" id="KAB2100064.1"/>
    </source>
</evidence>
<dbReference type="Proteomes" id="UP000293547">
    <property type="component" value="Unassembled WGS sequence"/>
</dbReference>
<dbReference type="EMBL" id="PDWZ02000014">
    <property type="protein sequence ID" value="KAB2100064.1"/>
    <property type="molecule type" value="Genomic_DNA"/>
</dbReference>
<keyword evidence="2" id="KW-1185">Reference proteome</keyword>
<organism evidence="1 2">
    <name type="scientific">Alternaria gaisen</name>
    <dbReference type="NCBI Taxonomy" id="167740"/>
    <lineage>
        <taxon>Eukaryota</taxon>
        <taxon>Fungi</taxon>
        <taxon>Dikarya</taxon>
        <taxon>Ascomycota</taxon>
        <taxon>Pezizomycotina</taxon>
        <taxon>Dothideomycetes</taxon>
        <taxon>Pleosporomycetidae</taxon>
        <taxon>Pleosporales</taxon>
        <taxon>Pleosporineae</taxon>
        <taxon>Pleosporaceae</taxon>
        <taxon>Alternaria</taxon>
        <taxon>Alternaria sect. Alternaria</taxon>
    </lineage>
</organism>
<comment type="caution">
    <text evidence="1">The sequence shown here is derived from an EMBL/GenBank/DDBJ whole genome shotgun (WGS) entry which is preliminary data.</text>
</comment>
<gene>
    <name evidence="1" type="ORF">AG0111_0g11729</name>
</gene>
<protein>
    <submittedName>
        <fullName evidence="1">Uncharacterized protein</fullName>
    </submittedName>
</protein>